<dbReference type="GO" id="GO:0016853">
    <property type="term" value="F:isomerase activity"/>
    <property type="evidence" value="ECO:0007669"/>
    <property type="project" value="UniProtKB-KW"/>
</dbReference>
<dbReference type="Gene3D" id="3.40.50.10490">
    <property type="entry name" value="Glucose-6-phosphate isomerase like protein, domain 1"/>
    <property type="match status" value="1"/>
</dbReference>
<sequence length="197" mass="20512">MTPTEAAVHHAFAAREPALNGVADQAGRLGVACRDMAARFRRGGRLITFGNGASAADASHLAVEFMHPAVVGKPALPAVALGNDTATLSGIGTREGFAEVFAHQLRALAGPDDIALGLTPDGRCRNLHRAIATAREGGLLTVVLSGGDAADAPAADHLLCAASDDPLIVAEAHMTFYHLLWELTQVFLEQYGTERIG</sequence>
<dbReference type="RefSeq" id="WP_153449493.1">
    <property type="nucleotide sequence ID" value="NZ_WEGJ01000001.1"/>
</dbReference>
<dbReference type="SUPFAM" id="SSF53697">
    <property type="entry name" value="SIS domain"/>
    <property type="match status" value="1"/>
</dbReference>
<dbReference type="GO" id="GO:1901135">
    <property type="term" value="P:carbohydrate derivative metabolic process"/>
    <property type="evidence" value="ECO:0007669"/>
    <property type="project" value="InterPro"/>
</dbReference>
<name>A0A7K0CAG2_9ACTN</name>
<dbReference type="PROSITE" id="PS51464">
    <property type="entry name" value="SIS"/>
    <property type="match status" value="1"/>
</dbReference>
<keyword evidence="3" id="KW-1185">Reference proteome</keyword>
<keyword evidence="2" id="KW-0413">Isomerase</keyword>
<protein>
    <submittedName>
        <fullName evidence="2">Phosphoheptose isomerase 1</fullName>
        <ecNumber evidence="2">5.3.1.28</ecNumber>
    </submittedName>
</protein>
<dbReference type="InterPro" id="IPR046348">
    <property type="entry name" value="SIS_dom_sf"/>
</dbReference>
<dbReference type="OrthoDB" id="9781311at2"/>
<organism evidence="2 3">
    <name type="scientific">Streptomyces smaragdinus</name>
    <dbReference type="NCBI Taxonomy" id="2585196"/>
    <lineage>
        <taxon>Bacteria</taxon>
        <taxon>Bacillati</taxon>
        <taxon>Actinomycetota</taxon>
        <taxon>Actinomycetes</taxon>
        <taxon>Kitasatosporales</taxon>
        <taxon>Streptomycetaceae</taxon>
        <taxon>Streptomyces</taxon>
    </lineage>
</organism>
<dbReference type="GO" id="GO:0097367">
    <property type="term" value="F:carbohydrate derivative binding"/>
    <property type="evidence" value="ECO:0007669"/>
    <property type="project" value="InterPro"/>
</dbReference>
<dbReference type="InterPro" id="IPR050099">
    <property type="entry name" value="SIS_GmhA/DiaA_subfam"/>
</dbReference>
<evidence type="ECO:0000313" key="3">
    <source>
        <dbReference type="Proteomes" id="UP000466345"/>
    </source>
</evidence>
<gene>
    <name evidence="2" type="primary">gmhA1</name>
    <name evidence="2" type="ORF">SRB5_02380</name>
</gene>
<accession>A0A7K0CAG2</accession>
<reference evidence="2 3" key="1">
    <citation type="submission" date="2019-10" db="EMBL/GenBank/DDBJ databases">
        <title>Streptomyces smaragdinus sp. nov. and Streptomyces fabii sp. nov., isolated from the gut of fungus growing-termite Macrotermes natalensis.</title>
        <authorList>
            <person name="Schwitalla J."/>
            <person name="Benndorf R."/>
            <person name="Martin K."/>
            <person name="De Beer W."/>
            <person name="Kaster A.-K."/>
            <person name="Vollmers J."/>
            <person name="Poulsen M."/>
            <person name="Beemelmanns C."/>
        </authorList>
    </citation>
    <scope>NUCLEOTIDE SEQUENCE [LARGE SCALE GENOMIC DNA]</scope>
    <source>
        <strain evidence="2 3">RB5</strain>
    </source>
</reference>
<dbReference type="Pfam" id="PF13580">
    <property type="entry name" value="SIS_2"/>
    <property type="match status" value="1"/>
</dbReference>
<evidence type="ECO:0000313" key="2">
    <source>
        <dbReference type="EMBL" id="MQY10132.1"/>
    </source>
</evidence>
<dbReference type="EC" id="5.3.1.28" evidence="2"/>
<dbReference type="InterPro" id="IPR035461">
    <property type="entry name" value="GmhA/DiaA"/>
</dbReference>
<feature type="domain" description="SIS" evidence="1">
    <location>
        <begin position="36"/>
        <end position="197"/>
    </location>
</feature>
<evidence type="ECO:0000259" key="1">
    <source>
        <dbReference type="PROSITE" id="PS51464"/>
    </source>
</evidence>
<dbReference type="CDD" id="cd05006">
    <property type="entry name" value="SIS_GmhA"/>
    <property type="match status" value="1"/>
</dbReference>
<dbReference type="PANTHER" id="PTHR30390:SF6">
    <property type="entry name" value="DNAA INITIATOR-ASSOCIATING PROTEIN DIAA"/>
    <property type="match status" value="1"/>
</dbReference>
<dbReference type="AlphaFoldDB" id="A0A7K0CAG2"/>
<proteinExistence type="predicted"/>
<dbReference type="Proteomes" id="UP000466345">
    <property type="component" value="Unassembled WGS sequence"/>
</dbReference>
<dbReference type="EMBL" id="WEGJ01000001">
    <property type="protein sequence ID" value="MQY10132.1"/>
    <property type="molecule type" value="Genomic_DNA"/>
</dbReference>
<dbReference type="PANTHER" id="PTHR30390">
    <property type="entry name" value="SEDOHEPTULOSE 7-PHOSPHATE ISOMERASE / DNAA INITIATOR-ASSOCIATING FACTOR FOR REPLICATION INITIATION"/>
    <property type="match status" value="1"/>
</dbReference>
<dbReference type="InterPro" id="IPR001347">
    <property type="entry name" value="SIS_dom"/>
</dbReference>
<comment type="caution">
    <text evidence="2">The sequence shown here is derived from an EMBL/GenBank/DDBJ whole genome shotgun (WGS) entry which is preliminary data.</text>
</comment>